<gene>
    <name evidence="2" type="ORF">C1SCF055_LOCUS33908</name>
</gene>
<feature type="non-terminal residue" evidence="2">
    <location>
        <position position="1"/>
    </location>
</feature>
<protein>
    <submittedName>
        <fullName evidence="4">C3H1-type domain-containing protein</fullName>
    </submittedName>
</protein>
<sequence length="190" mass="21888">LHLRDIKTGTERPLYFDVAGEVTIGDLRKATLRRFPVILCRRKVKLFVMGQMLEDDFLPLFHIRGIYEGATVNFMPGQRLLEATPSPKKKSWKNEVDDFLDDLNEFDDASTVFDSDEEHERHDTLTQSAPVSRLASSQSAERAKGKLAPKYEDQQDQHPKQRPRQHQGRKQHGPDQHTKQLTKHRGANYG</sequence>
<dbReference type="Proteomes" id="UP001152797">
    <property type="component" value="Unassembled WGS sequence"/>
</dbReference>
<dbReference type="EMBL" id="CAMXCT010004290">
    <property type="protein sequence ID" value="CAI4008465.1"/>
    <property type="molecule type" value="Genomic_DNA"/>
</dbReference>
<keyword evidence="5" id="KW-1185">Reference proteome</keyword>
<dbReference type="AlphaFoldDB" id="A0A9P1DDW5"/>
<feature type="compositionally biased region" description="Basic and acidic residues" evidence="1">
    <location>
        <begin position="141"/>
        <end position="159"/>
    </location>
</feature>
<reference evidence="3" key="2">
    <citation type="submission" date="2024-04" db="EMBL/GenBank/DDBJ databases">
        <authorList>
            <person name="Chen Y."/>
            <person name="Shah S."/>
            <person name="Dougan E. K."/>
            <person name="Thang M."/>
            <person name="Chan C."/>
        </authorList>
    </citation>
    <scope>NUCLEOTIDE SEQUENCE [LARGE SCALE GENOMIC DNA]</scope>
</reference>
<feature type="region of interest" description="Disordered" evidence="1">
    <location>
        <begin position="112"/>
        <end position="190"/>
    </location>
</feature>
<dbReference type="EMBL" id="CAMXCT030004290">
    <property type="protein sequence ID" value="CAL4795777.1"/>
    <property type="molecule type" value="Genomic_DNA"/>
</dbReference>
<evidence type="ECO:0000313" key="5">
    <source>
        <dbReference type="Proteomes" id="UP001152797"/>
    </source>
</evidence>
<comment type="caution">
    <text evidence="2">The sequence shown here is derived from an EMBL/GenBank/DDBJ whole genome shotgun (WGS) entry which is preliminary data.</text>
</comment>
<accession>A0A9P1DDW5</accession>
<feature type="compositionally biased region" description="Basic residues" evidence="1">
    <location>
        <begin position="160"/>
        <end position="171"/>
    </location>
</feature>
<dbReference type="EMBL" id="CAMXCT020004290">
    <property type="protein sequence ID" value="CAL1161840.1"/>
    <property type="molecule type" value="Genomic_DNA"/>
</dbReference>
<evidence type="ECO:0000313" key="2">
    <source>
        <dbReference type="EMBL" id="CAI4008465.1"/>
    </source>
</evidence>
<organism evidence="2">
    <name type="scientific">Cladocopium goreaui</name>
    <dbReference type="NCBI Taxonomy" id="2562237"/>
    <lineage>
        <taxon>Eukaryota</taxon>
        <taxon>Sar</taxon>
        <taxon>Alveolata</taxon>
        <taxon>Dinophyceae</taxon>
        <taxon>Suessiales</taxon>
        <taxon>Symbiodiniaceae</taxon>
        <taxon>Cladocopium</taxon>
    </lineage>
</organism>
<evidence type="ECO:0000256" key="1">
    <source>
        <dbReference type="SAM" id="MobiDB-lite"/>
    </source>
</evidence>
<evidence type="ECO:0000313" key="4">
    <source>
        <dbReference type="EMBL" id="CAL4795777.1"/>
    </source>
</evidence>
<feature type="compositionally biased region" description="Basic residues" evidence="1">
    <location>
        <begin position="180"/>
        <end position="190"/>
    </location>
</feature>
<proteinExistence type="predicted"/>
<feature type="compositionally biased region" description="Polar residues" evidence="1">
    <location>
        <begin position="125"/>
        <end position="140"/>
    </location>
</feature>
<reference evidence="2" key="1">
    <citation type="submission" date="2022-10" db="EMBL/GenBank/DDBJ databases">
        <authorList>
            <person name="Chen Y."/>
            <person name="Dougan E. K."/>
            <person name="Chan C."/>
            <person name="Rhodes N."/>
            <person name="Thang M."/>
        </authorList>
    </citation>
    <scope>NUCLEOTIDE SEQUENCE</scope>
</reference>
<dbReference type="OrthoDB" id="10630813at2759"/>
<name>A0A9P1DDW5_9DINO</name>
<evidence type="ECO:0000313" key="3">
    <source>
        <dbReference type="EMBL" id="CAL1161840.1"/>
    </source>
</evidence>